<reference evidence="2 3" key="1">
    <citation type="submission" date="2017-07" db="EMBL/GenBank/DDBJ databases">
        <authorList>
            <person name="Talla V."/>
            <person name="Backstrom N."/>
        </authorList>
    </citation>
    <scope>NUCLEOTIDE SEQUENCE [LARGE SCALE GENOMIC DNA]</scope>
</reference>
<dbReference type="InterPro" id="IPR028364">
    <property type="entry name" value="Ribosomal_uL1/biogenesis"/>
</dbReference>
<feature type="region of interest" description="Disordered" evidence="1">
    <location>
        <begin position="1"/>
        <end position="23"/>
    </location>
</feature>
<dbReference type="Gene3D" id="3.30.190.20">
    <property type="match status" value="1"/>
</dbReference>
<dbReference type="InterPro" id="IPR023674">
    <property type="entry name" value="Ribosomal_uL1-like"/>
</dbReference>
<dbReference type="Gene3D" id="3.40.50.790">
    <property type="match status" value="1"/>
</dbReference>
<feature type="compositionally biased region" description="Acidic residues" evidence="1">
    <location>
        <begin position="359"/>
        <end position="382"/>
    </location>
</feature>
<dbReference type="SUPFAM" id="SSF56808">
    <property type="entry name" value="Ribosomal protein L1"/>
    <property type="match status" value="1"/>
</dbReference>
<dbReference type="EMBL" id="FZQP02000104">
    <property type="protein sequence ID" value="VVC87308.1"/>
    <property type="molecule type" value="Genomic_DNA"/>
</dbReference>
<dbReference type="Pfam" id="PF00687">
    <property type="entry name" value="Ribosomal_L1"/>
    <property type="match status" value="1"/>
</dbReference>
<feature type="region of interest" description="Disordered" evidence="1">
    <location>
        <begin position="330"/>
        <end position="382"/>
    </location>
</feature>
<evidence type="ECO:0000313" key="3">
    <source>
        <dbReference type="Proteomes" id="UP000324832"/>
    </source>
</evidence>
<feature type="compositionally biased region" description="Basic residues" evidence="1">
    <location>
        <begin position="1"/>
        <end position="20"/>
    </location>
</feature>
<sequence>MVAIKVHNKPAKREKIKGKKSKIEKVSKVSPISKEKIIGSEELQQKSTSGQDIIKSKVKYTMPSKGVTSNTVDLSLHALKKISEHYNTKNLIFGDETQIFMEIRCIRMPNTKSNIKFVLPHSTVASSGEVCLITPDIKKGKKVDHEPTVERWEDILRKAGVTSVKTVLPMRQLRVEYDQFELKRRLMTQHDCIMVDNRILSHVTHLLGSKFLKKQNMLIPVKINENKDIKQQIDIGLRTVMLRLSEGLTSTVTVGHTGMPQAQIKENILSVIKYLGNRYPGGEANIRSLSIKLPLSVSIPLYITLRSANTVVPPKIKQNKPKEYKDYEGELTTQPGSIVRIAPDGTVHLKKQNVRNSDESDIDEESAEEKEDINEEDGDDDE</sequence>
<organism evidence="2 3">
    <name type="scientific">Leptidea sinapis</name>
    <dbReference type="NCBI Taxonomy" id="189913"/>
    <lineage>
        <taxon>Eukaryota</taxon>
        <taxon>Metazoa</taxon>
        <taxon>Ecdysozoa</taxon>
        <taxon>Arthropoda</taxon>
        <taxon>Hexapoda</taxon>
        <taxon>Insecta</taxon>
        <taxon>Pterygota</taxon>
        <taxon>Neoptera</taxon>
        <taxon>Endopterygota</taxon>
        <taxon>Lepidoptera</taxon>
        <taxon>Glossata</taxon>
        <taxon>Ditrysia</taxon>
        <taxon>Papilionoidea</taxon>
        <taxon>Pieridae</taxon>
        <taxon>Dismorphiinae</taxon>
        <taxon>Leptidea</taxon>
    </lineage>
</organism>
<dbReference type="InterPro" id="IPR016095">
    <property type="entry name" value="Ribosomal_uL1_3-a/b-sand"/>
</dbReference>
<keyword evidence="3" id="KW-1185">Reference proteome</keyword>
<name>A0A5E4PMS1_9NEOP</name>
<evidence type="ECO:0000313" key="2">
    <source>
        <dbReference type="EMBL" id="VVC87308.1"/>
    </source>
</evidence>
<dbReference type="AlphaFoldDB" id="A0A5E4PMS1"/>
<dbReference type="CDD" id="cd00403">
    <property type="entry name" value="Ribosomal_L1"/>
    <property type="match status" value="1"/>
</dbReference>
<accession>A0A5E4PMS1</accession>
<dbReference type="Proteomes" id="UP000324832">
    <property type="component" value="Unassembled WGS sequence"/>
</dbReference>
<protein>
    <submittedName>
        <fullName evidence="2">Uncharacterized protein</fullName>
    </submittedName>
</protein>
<gene>
    <name evidence="2" type="ORF">LSINAPIS_LOCUS951</name>
</gene>
<proteinExistence type="predicted"/>
<evidence type="ECO:0000256" key="1">
    <source>
        <dbReference type="SAM" id="MobiDB-lite"/>
    </source>
</evidence>